<feature type="signal peptide" evidence="2">
    <location>
        <begin position="1"/>
        <end position="35"/>
    </location>
</feature>
<accession>A0A0M4MCF7</accession>
<dbReference type="GeneID" id="84894948"/>
<evidence type="ECO:0000313" key="4">
    <source>
        <dbReference type="Proteomes" id="UP000068137"/>
    </source>
</evidence>
<dbReference type="PROSITE" id="PS51257">
    <property type="entry name" value="PROKAR_LIPOPROTEIN"/>
    <property type="match status" value="1"/>
</dbReference>
<dbReference type="EMBL" id="CP012390">
    <property type="protein sequence ID" value="ALE19099.1"/>
    <property type="molecule type" value="Genomic_DNA"/>
</dbReference>
<evidence type="ECO:0000256" key="1">
    <source>
        <dbReference type="SAM" id="MobiDB-lite"/>
    </source>
</evidence>
<dbReference type="STRING" id="1528099.AL705_05215"/>
<feature type="compositionally biased region" description="Low complexity" evidence="1">
    <location>
        <begin position="39"/>
        <end position="77"/>
    </location>
</feature>
<feature type="compositionally biased region" description="Polar residues" evidence="1">
    <location>
        <begin position="103"/>
        <end position="113"/>
    </location>
</feature>
<feature type="region of interest" description="Disordered" evidence="1">
    <location>
        <begin position="39"/>
        <end position="113"/>
    </location>
</feature>
<evidence type="ECO:0000256" key="2">
    <source>
        <dbReference type="SAM" id="SignalP"/>
    </source>
</evidence>
<dbReference type="RefSeq" id="WP_053962112.1">
    <property type="nucleotide sequence ID" value="NZ_CP009312.1"/>
</dbReference>
<dbReference type="AlphaFoldDB" id="A0A0M4MCF7"/>
<protein>
    <submittedName>
        <fullName evidence="3">Uncharacterized protein</fullName>
    </submittedName>
</protein>
<sequence length="197" mass="20752">MTSSPRTFRSGRPTPRALRSAAALAASAACIITVAACGPTAETTTPSPSPSTTTSTTTTSSSSTPTPTSSPQAAPPTNQWSRNNLRGAPGLPPSRYFEPPVSPQSLAPANTRCLSYTPPTGKATDNVITTGLTSCAEANEVIFDFMFGAGREPRSNARVRDWNCRRSSRTDTPEVRCTSHLTTIRAIPRPGVDEASR</sequence>
<reference evidence="3 4" key="1">
    <citation type="journal article" date="2015" name="Genome Announc.">
        <title>Complete Genome Sequences for Two Strains of a Novel Fastidious, Partially Acid-Fast, Gram-Positive Corynebacterineae Bacterium, Derived from Human Clinical Samples.</title>
        <authorList>
            <person name="Nicholson A.C."/>
            <person name="Bell M."/>
            <person name="Humrighouse B.W."/>
            <person name="McQuiston J.R."/>
        </authorList>
    </citation>
    <scope>NUCLEOTIDE SEQUENCE [LARGE SCALE GENOMIC DNA]</scope>
    <source>
        <strain evidence="3 4">X1698</strain>
    </source>
</reference>
<organism evidence="3 4">
    <name type="scientific">Lawsonella clevelandensis</name>
    <dbReference type="NCBI Taxonomy" id="1528099"/>
    <lineage>
        <taxon>Bacteria</taxon>
        <taxon>Bacillati</taxon>
        <taxon>Actinomycetota</taxon>
        <taxon>Actinomycetes</taxon>
        <taxon>Mycobacteriales</taxon>
        <taxon>Lawsonellaceae</taxon>
        <taxon>Lawsonella</taxon>
    </lineage>
</organism>
<name>A0A0M4MCF7_9ACTN</name>
<dbReference type="KEGG" id="cbq:AL705_05215"/>
<keyword evidence="2" id="KW-0732">Signal</keyword>
<gene>
    <name evidence="3" type="ORF">AL705_05215</name>
</gene>
<feature type="chain" id="PRO_5038661319" evidence="2">
    <location>
        <begin position="36"/>
        <end position="197"/>
    </location>
</feature>
<evidence type="ECO:0000313" key="3">
    <source>
        <dbReference type="EMBL" id="ALE19099.1"/>
    </source>
</evidence>
<dbReference type="Proteomes" id="UP000068137">
    <property type="component" value="Chromosome"/>
</dbReference>
<proteinExistence type="predicted"/>